<feature type="signal peptide" evidence="1">
    <location>
        <begin position="1"/>
        <end position="17"/>
    </location>
</feature>
<gene>
    <name evidence="2" type="ORF">ACFQ0S_10605</name>
</gene>
<evidence type="ECO:0000256" key="1">
    <source>
        <dbReference type="SAM" id="SignalP"/>
    </source>
</evidence>
<reference evidence="3" key="1">
    <citation type="journal article" date="2019" name="Int. J. Syst. Evol. Microbiol.">
        <title>The Global Catalogue of Microorganisms (GCM) 10K type strain sequencing project: providing services to taxonomists for standard genome sequencing and annotation.</title>
        <authorList>
            <consortium name="The Broad Institute Genomics Platform"/>
            <consortium name="The Broad Institute Genome Sequencing Center for Infectious Disease"/>
            <person name="Wu L."/>
            <person name="Ma J."/>
        </authorList>
    </citation>
    <scope>NUCLEOTIDE SEQUENCE [LARGE SCALE GENOMIC DNA]</scope>
    <source>
        <strain evidence="3">CECT 7649</strain>
    </source>
</reference>
<dbReference type="EMBL" id="JBHTIZ010000026">
    <property type="protein sequence ID" value="MFD0984922.1"/>
    <property type="molecule type" value="Genomic_DNA"/>
</dbReference>
<sequence length="501" mass="57780">MKNLYLFLMLFSLSLTAQNHVGSIDIDYKNSFYSDKESINISNDKTNELVFLVDDTDKTIITLLDNQFKKINTLETEELNNKFKKFIGYSISGDTYTVFFKDNKDKKFGYVDFNFKTQKVTQSKIELKFESEKFVEGITHNNIFYLMTVDKKTDNVNFYEFTNDKSFLKHPVSFYHAVYTSDGMGSTKHPYEILTSSAWSGNSGSLTKIDLNMPNSIETTSDKVKLYQIEDELIFTFDNQNTKTKVISINTKDFTSKEYDFDKPKLMDDSFSSSDNSFINNGILYQAICSSDEMILTVKYLKNNNLIKEFTVYNDIDTIEFKNSPIIQENSSIWFKDNKRVRELEKSSKFLRKVSNGKLGIVAFPLNNNIQLTIGGYTERSGGGFGGMPMMGGGIPMGGFALGGGFTGTMSFNPFMSAYNSYSYTKSTRIECLFDTSFNHVEGEISKNIFDKIHEHEKIIEVEKRYDLGLNRKNVFRHNNRFYLSYIDERNKKYHIIEFSE</sequence>
<protein>
    <submittedName>
        <fullName evidence="2">Uncharacterized protein</fullName>
    </submittedName>
</protein>
<proteinExistence type="predicted"/>
<comment type="caution">
    <text evidence="2">The sequence shown here is derived from an EMBL/GenBank/DDBJ whole genome shotgun (WGS) entry which is preliminary data.</text>
</comment>
<keyword evidence="1" id="KW-0732">Signal</keyword>
<organism evidence="2 3">
    <name type="scientific">Flavobacterium myungsuense</name>
    <dbReference type="NCBI Taxonomy" id="651823"/>
    <lineage>
        <taxon>Bacteria</taxon>
        <taxon>Pseudomonadati</taxon>
        <taxon>Bacteroidota</taxon>
        <taxon>Flavobacteriia</taxon>
        <taxon>Flavobacteriales</taxon>
        <taxon>Flavobacteriaceae</taxon>
        <taxon>Flavobacterium</taxon>
    </lineage>
</organism>
<keyword evidence="3" id="KW-1185">Reference proteome</keyword>
<evidence type="ECO:0000313" key="2">
    <source>
        <dbReference type="EMBL" id="MFD0984922.1"/>
    </source>
</evidence>
<dbReference type="RefSeq" id="WP_379757396.1">
    <property type="nucleotide sequence ID" value="NZ_JBHSYB010000027.1"/>
</dbReference>
<evidence type="ECO:0000313" key="3">
    <source>
        <dbReference type="Proteomes" id="UP001597051"/>
    </source>
</evidence>
<name>A0ABW3J3C3_9FLAO</name>
<feature type="chain" id="PRO_5045732746" evidence="1">
    <location>
        <begin position="18"/>
        <end position="501"/>
    </location>
</feature>
<accession>A0ABW3J3C3</accession>
<dbReference type="Proteomes" id="UP001597051">
    <property type="component" value="Unassembled WGS sequence"/>
</dbReference>